<organism evidence="1 2">
    <name type="scientific">Ilyodon furcidens</name>
    <name type="common">goldbreast splitfin</name>
    <dbReference type="NCBI Taxonomy" id="33524"/>
    <lineage>
        <taxon>Eukaryota</taxon>
        <taxon>Metazoa</taxon>
        <taxon>Chordata</taxon>
        <taxon>Craniata</taxon>
        <taxon>Vertebrata</taxon>
        <taxon>Euteleostomi</taxon>
        <taxon>Actinopterygii</taxon>
        <taxon>Neopterygii</taxon>
        <taxon>Teleostei</taxon>
        <taxon>Neoteleostei</taxon>
        <taxon>Acanthomorphata</taxon>
        <taxon>Ovalentaria</taxon>
        <taxon>Atherinomorphae</taxon>
        <taxon>Cyprinodontiformes</taxon>
        <taxon>Goodeidae</taxon>
        <taxon>Ilyodon</taxon>
    </lineage>
</organism>
<evidence type="ECO:0000313" key="2">
    <source>
        <dbReference type="Proteomes" id="UP001482620"/>
    </source>
</evidence>
<comment type="caution">
    <text evidence="1">The sequence shown here is derived from an EMBL/GenBank/DDBJ whole genome shotgun (WGS) entry which is preliminary data.</text>
</comment>
<keyword evidence="2" id="KW-1185">Reference proteome</keyword>
<evidence type="ECO:0000313" key="1">
    <source>
        <dbReference type="EMBL" id="MEQ2232686.1"/>
    </source>
</evidence>
<sequence>MTVRGSRSTQRELHTGRILQTPCGIRTYDLFRCKTAVLTAAPQCTLPQNKSEQIHSQANCNSGVPMMPLYESTPLQQANLFYAGHPGAWTERHSALMSLCWQTDITLQLDPRVSYDHRSYALS</sequence>
<name>A0ABV0TL10_9TELE</name>
<dbReference type="EMBL" id="JAHRIQ010035912">
    <property type="protein sequence ID" value="MEQ2232686.1"/>
    <property type="molecule type" value="Genomic_DNA"/>
</dbReference>
<gene>
    <name evidence="1" type="ORF">ILYODFUR_013960</name>
</gene>
<reference evidence="1 2" key="1">
    <citation type="submission" date="2021-06" db="EMBL/GenBank/DDBJ databases">
        <authorList>
            <person name="Palmer J.M."/>
        </authorList>
    </citation>
    <scope>NUCLEOTIDE SEQUENCE [LARGE SCALE GENOMIC DNA]</scope>
    <source>
        <strain evidence="2">if_2019</strain>
        <tissue evidence="1">Muscle</tissue>
    </source>
</reference>
<proteinExistence type="predicted"/>
<accession>A0ABV0TL10</accession>
<dbReference type="Proteomes" id="UP001482620">
    <property type="component" value="Unassembled WGS sequence"/>
</dbReference>
<protein>
    <submittedName>
        <fullName evidence="1">Uncharacterized protein</fullName>
    </submittedName>
</protein>